<feature type="domain" description="FAD/NAD(P)-binding" evidence="5">
    <location>
        <begin position="12"/>
        <end position="288"/>
    </location>
</feature>
<comment type="similarity">
    <text evidence="2">Belongs to the FAD-dependent oxidoreductase family.</text>
</comment>
<evidence type="ECO:0000259" key="6">
    <source>
        <dbReference type="Pfam" id="PF18267"/>
    </source>
</evidence>
<dbReference type="Pfam" id="PF18267">
    <property type="entry name" value="Rubredoxin_C"/>
    <property type="match status" value="1"/>
</dbReference>
<dbReference type="Gene3D" id="3.30.390.30">
    <property type="match status" value="1"/>
</dbReference>
<dbReference type="Gene3D" id="3.50.50.60">
    <property type="entry name" value="FAD/NAD(P)-binding domain"/>
    <property type="match status" value="2"/>
</dbReference>
<evidence type="ECO:0000256" key="2">
    <source>
        <dbReference type="ARBA" id="ARBA00006442"/>
    </source>
</evidence>
<dbReference type="Pfam" id="PF07992">
    <property type="entry name" value="Pyr_redox_2"/>
    <property type="match status" value="1"/>
</dbReference>
<dbReference type="EMBL" id="JAHCQH010000022">
    <property type="protein sequence ID" value="MBS9479034.1"/>
    <property type="molecule type" value="Genomic_DNA"/>
</dbReference>
<dbReference type="PANTHER" id="PTHR43429:SF3">
    <property type="entry name" value="NITRITE REDUCTASE [NAD(P)H]"/>
    <property type="match status" value="1"/>
</dbReference>
<feature type="domain" description="NADH-rubredoxin oxidoreductase C-terminal" evidence="6">
    <location>
        <begin position="323"/>
        <end position="390"/>
    </location>
</feature>
<name>A0ABS5RBK1_9HYPH</name>
<dbReference type="Proteomes" id="UP001166585">
    <property type="component" value="Unassembled WGS sequence"/>
</dbReference>
<evidence type="ECO:0000313" key="8">
    <source>
        <dbReference type="Proteomes" id="UP001166585"/>
    </source>
</evidence>
<evidence type="ECO:0000256" key="3">
    <source>
        <dbReference type="ARBA" id="ARBA00022630"/>
    </source>
</evidence>
<dbReference type="RefSeq" id="WP_213757006.1">
    <property type="nucleotide sequence ID" value="NZ_JAHCQH010000022.1"/>
</dbReference>
<evidence type="ECO:0000256" key="4">
    <source>
        <dbReference type="ARBA" id="ARBA00022827"/>
    </source>
</evidence>
<comment type="cofactor">
    <cofactor evidence="1">
        <name>FAD</name>
        <dbReference type="ChEBI" id="CHEBI:57692"/>
    </cofactor>
</comment>
<dbReference type="PRINTS" id="PR00368">
    <property type="entry name" value="FADPNR"/>
</dbReference>
<sequence>MHHLSTPPSRERLLVIGNGMAGIRLVEEVLERAPDRFDITILGAEPRPAYNRILLSPVLAGERVADDILIHEPGWYARHGVTLHTGVTVQALQPEARRVVATDGRAFTYDRLVLATGSDPVVPPLPGVRLPGVVRFRDVEDVTSMLAQAGAGRRAVVIGGGLLGLEAAYGLVRRGMAVTVLHLMPHLMERQLDAEAAGLLRGALEARGIAILTGAATQEITGTDHVTGVRLVDGQTLPADLVVLAIGVRPRVELPRAAGLEIARGIVVDDALCTSRPGIYALGECAEHRGICHGLVAPLYEMARALATHLAGEAGHYVPSPTATRLKVTGIDLFSAGDFAGGPGSEDIVLRDPRMGHYARLVVRDDRLVGAVLCGDTTDAGFFFDLIQSGRDIDPIRDTLIFGPALCAAA</sequence>
<keyword evidence="3" id="KW-0285">Flavoprotein</keyword>
<dbReference type="PRINTS" id="PR00411">
    <property type="entry name" value="PNDRDTASEI"/>
</dbReference>
<keyword evidence="8" id="KW-1185">Reference proteome</keyword>
<evidence type="ECO:0000256" key="1">
    <source>
        <dbReference type="ARBA" id="ARBA00001974"/>
    </source>
</evidence>
<evidence type="ECO:0000259" key="5">
    <source>
        <dbReference type="Pfam" id="PF07992"/>
    </source>
</evidence>
<reference evidence="7" key="1">
    <citation type="submission" date="2021-05" db="EMBL/GenBank/DDBJ databases">
        <authorList>
            <person name="Sun Q."/>
            <person name="Inoue M."/>
        </authorList>
    </citation>
    <scope>NUCLEOTIDE SEQUENCE</scope>
    <source>
        <strain evidence="7">VKM B-3255</strain>
    </source>
</reference>
<gene>
    <name evidence="7" type="ORF">KIP89_18155</name>
</gene>
<dbReference type="InterPro" id="IPR050260">
    <property type="entry name" value="FAD-bd_OxRdtase"/>
</dbReference>
<accession>A0ABS5RBK1</accession>
<dbReference type="InterPro" id="IPR023753">
    <property type="entry name" value="FAD/NAD-binding_dom"/>
</dbReference>
<evidence type="ECO:0000313" key="7">
    <source>
        <dbReference type="EMBL" id="MBS9479034.1"/>
    </source>
</evidence>
<organism evidence="7 8">
    <name type="scientific">Ancylobacter radicis</name>
    <dbReference type="NCBI Taxonomy" id="2836179"/>
    <lineage>
        <taxon>Bacteria</taxon>
        <taxon>Pseudomonadati</taxon>
        <taxon>Pseudomonadota</taxon>
        <taxon>Alphaproteobacteria</taxon>
        <taxon>Hyphomicrobiales</taxon>
        <taxon>Xanthobacteraceae</taxon>
        <taxon>Ancylobacter</taxon>
    </lineage>
</organism>
<protein>
    <submittedName>
        <fullName evidence="7">NAD(P)/FAD-dependent oxidoreductase</fullName>
    </submittedName>
</protein>
<dbReference type="InterPro" id="IPR036188">
    <property type="entry name" value="FAD/NAD-bd_sf"/>
</dbReference>
<comment type="caution">
    <text evidence="7">The sequence shown here is derived from an EMBL/GenBank/DDBJ whole genome shotgun (WGS) entry which is preliminary data.</text>
</comment>
<dbReference type="SUPFAM" id="SSF51905">
    <property type="entry name" value="FAD/NAD(P)-binding domain"/>
    <property type="match status" value="2"/>
</dbReference>
<dbReference type="InterPro" id="IPR016156">
    <property type="entry name" value="FAD/NAD-linked_Rdtase_dimer_sf"/>
</dbReference>
<proteinExistence type="inferred from homology"/>
<dbReference type="PANTHER" id="PTHR43429">
    <property type="entry name" value="PYRIDINE NUCLEOTIDE-DISULFIDE OXIDOREDUCTASE DOMAIN-CONTAINING"/>
    <property type="match status" value="1"/>
</dbReference>
<keyword evidence="4" id="KW-0274">FAD</keyword>
<dbReference type="InterPro" id="IPR041575">
    <property type="entry name" value="Rubredoxin_C"/>
</dbReference>